<evidence type="ECO:0000313" key="2">
    <source>
        <dbReference type="Proteomes" id="UP000257109"/>
    </source>
</evidence>
<name>A0A371FDP0_MUCPR</name>
<sequence>MDKSMIDAVSGGALMDKTPAATRHLISNMVGNTQQFGIRGPSQSRMVNEIGAASNLRLENQLSELTSLVRPLVVGQHQPNIAAKVCVLTLLGTGRVALGRDRAEMISAETIRLGLG</sequence>
<protein>
    <submittedName>
        <fullName evidence="1">Uncharacterized protein</fullName>
    </submittedName>
</protein>
<dbReference type="AlphaFoldDB" id="A0A371FDP0"/>
<feature type="non-terminal residue" evidence="1">
    <location>
        <position position="1"/>
    </location>
</feature>
<gene>
    <name evidence="1" type="ORF">CR513_43600</name>
</gene>
<dbReference type="Proteomes" id="UP000257109">
    <property type="component" value="Unassembled WGS sequence"/>
</dbReference>
<reference evidence="1" key="1">
    <citation type="submission" date="2018-05" db="EMBL/GenBank/DDBJ databases">
        <title>Draft genome of Mucuna pruriens seed.</title>
        <authorList>
            <person name="Nnadi N.E."/>
            <person name="Vos R."/>
            <person name="Hasami M.H."/>
            <person name="Devisetty U.K."/>
            <person name="Aguiy J.C."/>
        </authorList>
    </citation>
    <scope>NUCLEOTIDE SEQUENCE [LARGE SCALE GENOMIC DNA]</scope>
    <source>
        <strain evidence="1">JCA_2017</strain>
    </source>
</reference>
<proteinExistence type="predicted"/>
<organism evidence="1 2">
    <name type="scientific">Mucuna pruriens</name>
    <name type="common">Velvet bean</name>
    <name type="synonym">Dolichos pruriens</name>
    <dbReference type="NCBI Taxonomy" id="157652"/>
    <lineage>
        <taxon>Eukaryota</taxon>
        <taxon>Viridiplantae</taxon>
        <taxon>Streptophyta</taxon>
        <taxon>Embryophyta</taxon>
        <taxon>Tracheophyta</taxon>
        <taxon>Spermatophyta</taxon>
        <taxon>Magnoliopsida</taxon>
        <taxon>eudicotyledons</taxon>
        <taxon>Gunneridae</taxon>
        <taxon>Pentapetalae</taxon>
        <taxon>rosids</taxon>
        <taxon>fabids</taxon>
        <taxon>Fabales</taxon>
        <taxon>Fabaceae</taxon>
        <taxon>Papilionoideae</taxon>
        <taxon>50 kb inversion clade</taxon>
        <taxon>NPAAA clade</taxon>
        <taxon>indigoferoid/millettioid clade</taxon>
        <taxon>Phaseoleae</taxon>
        <taxon>Mucuna</taxon>
    </lineage>
</organism>
<accession>A0A371FDP0</accession>
<dbReference type="EMBL" id="QJKJ01009515">
    <property type="protein sequence ID" value="RDX76407.1"/>
    <property type="molecule type" value="Genomic_DNA"/>
</dbReference>
<comment type="caution">
    <text evidence="1">The sequence shown here is derived from an EMBL/GenBank/DDBJ whole genome shotgun (WGS) entry which is preliminary data.</text>
</comment>
<evidence type="ECO:0000313" key="1">
    <source>
        <dbReference type="EMBL" id="RDX76407.1"/>
    </source>
</evidence>
<keyword evidence="2" id="KW-1185">Reference proteome</keyword>
<dbReference type="OrthoDB" id="694103at2759"/>